<dbReference type="GO" id="GO:0003723">
    <property type="term" value="F:RNA binding"/>
    <property type="evidence" value="ECO:0007669"/>
    <property type="project" value="UniProtKB-UniRule"/>
</dbReference>
<evidence type="ECO:0000256" key="8">
    <source>
        <dbReference type="PROSITE-ProRule" id="PRU00723"/>
    </source>
</evidence>
<dbReference type="AlphaFoldDB" id="A0A7S4R7H2"/>
<dbReference type="PROSITE" id="PS50102">
    <property type="entry name" value="RRM"/>
    <property type="match status" value="1"/>
</dbReference>
<dbReference type="InterPro" id="IPR001623">
    <property type="entry name" value="DnaJ_domain"/>
</dbReference>
<comment type="subcellular location">
    <subcellularLocation>
        <location evidence="1">Nucleus</location>
        <location evidence="1">Nucleoplasm</location>
    </subcellularLocation>
</comment>
<evidence type="ECO:0000256" key="9">
    <source>
        <dbReference type="SAM" id="MobiDB-lite"/>
    </source>
</evidence>
<organism evidence="13">
    <name type="scientific">Alexandrium monilatum</name>
    <dbReference type="NCBI Taxonomy" id="311494"/>
    <lineage>
        <taxon>Eukaryota</taxon>
        <taxon>Sar</taxon>
        <taxon>Alveolata</taxon>
        <taxon>Dinophyceae</taxon>
        <taxon>Gonyaulacales</taxon>
        <taxon>Pyrocystaceae</taxon>
        <taxon>Alexandrium</taxon>
    </lineage>
</organism>
<evidence type="ECO:0000256" key="7">
    <source>
        <dbReference type="PROSITE-ProRule" id="PRU00176"/>
    </source>
</evidence>
<dbReference type="Gene3D" id="4.10.1000.10">
    <property type="entry name" value="Zinc finger, CCCH-type"/>
    <property type="match status" value="2"/>
</dbReference>
<dbReference type="SUPFAM" id="SSF46565">
    <property type="entry name" value="Chaperone J-domain"/>
    <property type="match status" value="1"/>
</dbReference>
<evidence type="ECO:0000256" key="6">
    <source>
        <dbReference type="ARBA" id="ARBA00023242"/>
    </source>
</evidence>
<keyword evidence="5 7" id="KW-0694">RNA-binding</keyword>
<evidence type="ECO:0000256" key="1">
    <source>
        <dbReference type="ARBA" id="ARBA00004642"/>
    </source>
</evidence>
<dbReference type="PROSITE" id="PS50103">
    <property type="entry name" value="ZF_C3H1"/>
    <property type="match status" value="2"/>
</dbReference>
<feature type="region of interest" description="Disordered" evidence="9">
    <location>
        <begin position="1"/>
        <end position="212"/>
    </location>
</feature>
<dbReference type="InterPro" id="IPR036855">
    <property type="entry name" value="Znf_CCCH_sf"/>
</dbReference>
<feature type="region of interest" description="Disordered" evidence="9">
    <location>
        <begin position="634"/>
        <end position="721"/>
    </location>
</feature>
<feature type="region of interest" description="Disordered" evidence="9">
    <location>
        <begin position="571"/>
        <end position="619"/>
    </location>
</feature>
<evidence type="ECO:0000256" key="4">
    <source>
        <dbReference type="ARBA" id="ARBA00022833"/>
    </source>
</evidence>
<dbReference type="SMART" id="SM00360">
    <property type="entry name" value="RRM"/>
    <property type="match status" value="1"/>
</dbReference>
<dbReference type="CDD" id="cd06257">
    <property type="entry name" value="DnaJ"/>
    <property type="match status" value="1"/>
</dbReference>
<feature type="domain" description="C3H1-type" evidence="11">
    <location>
        <begin position="458"/>
        <end position="485"/>
    </location>
</feature>
<name>A0A7S4R7H2_9DINO</name>
<evidence type="ECO:0000256" key="3">
    <source>
        <dbReference type="ARBA" id="ARBA00022771"/>
    </source>
</evidence>
<feature type="compositionally biased region" description="Low complexity" evidence="9">
    <location>
        <begin position="913"/>
        <end position="931"/>
    </location>
</feature>
<evidence type="ECO:0000256" key="2">
    <source>
        <dbReference type="ARBA" id="ARBA00022723"/>
    </source>
</evidence>
<feature type="zinc finger region" description="C3H1-type" evidence="8">
    <location>
        <begin position="527"/>
        <end position="554"/>
    </location>
</feature>
<evidence type="ECO:0000259" key="12">
    <source>
        <dbReference type="PROSITE" id="PS50174"/>
    </source>
</evidence>
<dbReference type="Gene3D" id="1.10.287.110">
    <property type="entry name" value="DnaJ domain"/>
    <property type="match status" value="1"/>
</dbReference>
<feature type="region of interest" description="Disordered" evidence="9">
    <location>
        <begin position="772"/>
        <end position="931"/>
    </location>
</feature>
<feature type="compositionally biased region" description="Basic residues" evidence="9">
    <location>
        <begin position="852"/>
        <end position="878"/>
    </location>
</feature>
<feature type="compositionally biased region" description="Basic residues" evidence="9">
    <location>
        <begin position="820"/>
        <end position="834"/>
    </location>
</feature>
<dbReference type="SMART" id="SM00443">
    <property type="entry name" value="G_patch"/>
    <property type="match status" value="1"/>
</dbReference>
<evidence type="ECO:0000256" key="5">
    <source>
        <dbReference type="ARBA" id="ARBA00022884"/>
    </source>
</evidence>
<proteinExistence type="predicted"/>
<dbReference type="PANTHER" id="PTHR13798">
    <property type="entry name" value="RNA BINDING MOTIF RBM PROTEIN -RELATED"/>
    <property type="match status" value="1"/>
</dbReference>
<dbReference type="PANTHER" id="PTHR13798:SF11">
    <property type="entry name" value="RNA-BINDING PROTEIN 7-RELATED"/>
    <property type="match status" value="1"/>
</dbReference>
<feature type="compositionally biased region" description="Low complexity" evidence="9">
    <location>
        <begin position="589"/>
        <end position="603"/>
    </location>
</feature>
<dbReference type="GO" id="GO:0008270">
    <property type="term" value="F:zinc ion binding"/>
    <property type="evidence" value="ECO:0007669"/>
    <property type="project" value="UniProtKB-KW"/>
</dbReference>
<gene>
    <name evidence="13" type="ORF">AMON00008_LOCUS30955</name>
</gene>
<dbReference type="GO" id="GO:0005654">
    <property type="term" value="C:nucleoplasm"/>
    <property type="evidence" value="ECO:0007669"/>
    <property type="project" value="UniProtKB-SubCell"/>
</dbReference>
<feature type="compositionally biased region" description="Basic and acidic residues" evidence="9">
    <location>
        <begin position="164"/>
        <end position="176"/>
    </location>
</feature>
<evidence type="ECO:0000313" key="13">
    <source>
        <dbReference type="EMBL" id="CAE4605063.1"/>
    </source>
</evidence>
<dbReference type="InterPro" id="IPR000467">
    <property type="entry name" value="G_patch_dom"/>
</dbReference>
<feature type="compositionally biased region" description="Gly residues" evidence="9">
    <location>
        <begin position="62"/>
        <end position="76"/>
    </location>
</feature>
<dbReference type="Gene3D" id="3.30.70.330">
    <property type="match status" value="1"/>
</dbReference>
<feature type="compositionally biased region" description="Basic residues" evidence="9">
    <location>
        <begin position="604"/>
        <end position="617"/>
    </location>
</feature>
<feature type="compositionally biased region" description="Polar residues" evidence="9">
    <location>
        <begin position="1"/>
        <end position="10"/>
    </location>
</feature>
<dbReference type="InterPro" id="IPR035979">
    <property type="entry name" value="RBD_domain_sf"/>
</dbReference>
<keyword evidence="6" id="KW-0539">Nucleus</keyword>
<dbReference type="Pfam" id="PF00642">
    <property type="entry name" value="zf-CCCH"/>
    <property type="match status" value="2"/>
</dbReference>
<dbReference type="SUPFAM" id="SSF90229">
    <property type="entry name" value="CCCH zinc finger"/>
    <property type="match status" value="2"/>
</dbReference>
<evidence type="ECO:0000259" key="11">
    <source>
        <dbReference type="PROSITE" id="PS50103"/>
    </source>
</evidence>
<feature type="compositionally biased region" description="Low complexity" evidence="9">
    <location>
        <begin position="189"/>
        <end position="208"/>
    </location>
</feature>
<sequence length="1003" mass="105644">MPMMSGSSNGVPIGAPIGGPSGSPIGAAGAKNPIGAPFGRKTSWGQGPTEDPGGLFSDSRGGSCGGGCGDRQGGSRGSTDRRGSQWDDRGDGSSAYGTGGRRSQWDERGEAASAGPASRRSQWDERSTTDSGLGASAGAGAARRSQWDERGELEAGVAGLRRRSQWDERGTSEHASGRIPAGVIGMSHQPRGAAAGQGAARGAPPAAGLASGHVDQAKPTIVPQRLTAAHAASRFDQREPVPPRIVKPVKITPAQQPRPPVAGGPPAYVGACSTATLYVSGLGPGVTESELSGLFDQLQLDVDSLHVPTDRETGKSKGYAFVDLRVDPSQDAQVLANYAVHRLSGVVLAGKAITVEFRGCESQGPGKGAAGYGGMGMGAMNSMGGKGPTLRPAWGSMGMGGPLGMGAMGGMKGPMGGMKGMSPMGMVGMGGMMGGVSGLMGGLGKGGADPNVASAARGRKTQICTYWKESRCTRGTLCAFAHGEHELDPEVRARYATQQGQAVKRAPAAVPTPPPGVLPKDPKLVTNRKTQICVYWKDGRCTRGANCSFAHGEEELSGADFRSRMMAEQMRRKLEMEREQREQPRERSGGPTATPASAATAGRARGRSKSKSPRRSVRASVIFAKRDTLAGVERSECAVIDPPPPLPPRRQTPKPEGAAVAAEEPPEAAAAAAADAAADTAAATGGEEGEAEGQACRSRSRSRSASNEPKPPTPAAFLLSDEGSTYLAETYGVGVKLLKEMGWRMGSGLGRSLEGLLEPVSVQLLGLATAHFGRKDRRCLGAPPPKKFRNSDESESDRSAATSRSPKRSSRRSSNSSSASRRRSKSSRRRKKRFSSPGKSRWSKPSKDDRSKRRRSKRSSRSRSKSSRSRARKSRSRSKSTSSSSSSSSGSRRRRRRSRSRRLRRSPPRAQEPPQSGQGPGAAGAAVVVQSTPVQEPPEIAQAKKQVLAKLTVLKKVEPKEQRAKEFRLLLREWHPDKNPERIDMATAVFQFLQKGKSLLNLK</sequence>
<feature type="compositionally biased region" description="Low complexity" evidence="9">
    <location>
        <begin position="131"/>
        <end position="144"/>
    </location>
</feature>
<dbReference type="Pfam" id="PF00076">
    <property type="entry name" value="RRM_1"/>
    <property type="match status" value="1"/>
</dbReference>
<reference evidence="13" key="1">
    <citation type="submission" date="2021-01" db="EMBL/GenBank/DDBJ databases">
        <authorList>
            <person name="Corre E."/>
            <person name="Pelletier E."/>
            <person name="Niang G."/>
            <person name="Scheremetjew M."/>
            <person name="Finn R."/>
            <person name="Kale V."/>
            <person name="Holt S."/>
            <person name="Cochrane G."/>
            <person name="Meng A."/>
            <person name="Brown T."/>
            <person name="Cohen L."/>
        </authorList>
    </citation>
    <scope>NUCLEOTIDE SEQUENCE</scope>
    <source>
        <strain evidence="13">CCMP3105</strain>
    </source>
</reference>
<feature type="domain" description="C3H1-type" evidence="11">
    <location>
        <begin position="527"/>
        <end position="554"/>
    </location>
</feature>
<feature type="compositionally biased region" description="Basic and acidic residues" evidence="9">
    <location>
        <begin position="571"/>
        <end position="588"/>
    </location>
</feature>
<dbReference type="InterPro" id="IPR012677">
    <property type="entry name" value="Nucleotide-bd_a/b_plait_sf"/>
</dbReference>
<keyword evidence="2 8" id="KW-0479">Metal-binding</keyword>
<feature type="domain" description="G-patch" evidence="12">
    <location>
        <begin position="730"/>
        <end position="785"/>
    </location>
</feature>
<feature type="compositionally biased region" description="Low complexity" evidence="9">
    <location>
        <begin position="654"/>
        <end position="685"/>
    </location>
</feature>
<dbReference type="SMART" id="SM00356">
    <property type="entry name" value="ZnF_C3H1"/>
    <property type="match status" value="2"/>
</dbReference>
<feature type="region of interest" description="Disordered" evidence="9">
    <location>
        <begin position="504"/>
        <end position="523"/>
    </location>
</feature>
<dbReference type="EMBL" id="HBNR01044492">
    <property type="protein sequence ID" value="CAE4605063.1"/>
    <property type="molecule type" value="Transcribed_RNA"/>
</dbReference>
<dbReference type="InterPro" id="IPR000504">
    <property type="entry name" value="RRM_dom"/>
</dbReference>
<feature type="compositionally biased region" description="Basic and acidic residues" evidence="9">
    <location>
        <begin position="789"/>
        <end position="798"/>
    </location>
</feature>
<feature type="compositionally biased region" description="Pro residues" evidence="9">
    <location>
        <begin position="641"/>
        <end position="650"/>
    </location>
</feature>
<feature type="domain" description="RRM" evidence="10">
    <location>
        <begin position="275"/>
        <end position="357"/>
    </location>
</feature>
<keyword evidence="3 8" id="KW-0863">Zinc-finger</keyword>
<accession>A0A7S4R7H2</accession>
<protein>
    <submittedName>
        <fullName evidence="13">Uncharacterized protein</fullName>
    </submittedName>
</protein>
<feature type="zinc finger region" description="C3H1-type" evidence="8">
    <location>
        <begin position="458"/>
        <end position="485"/>
    </location>
</feature>
<feature type="compositionally biased region" description="Low complexity" evidence="9">
    <location>
        <begin position="879"/>
        <end position="890"/>
    </location>
</feature>
<feature type="compositionally biased region" description="Basic and acidic residues" evidence="9">
    <location>
        <begin position="78"/>
        <end position="91"/>
    </location>
</feature>
<keyword evidence="4 8" id="KW-0862">Zinc</keyword>
<evidence type="ECO:0000259" key="10">
    <source>
        <dbReference type="PROSITE" id="PS50102"/>
    </source>
</evidence>
<dbReference type="InterPro" id="IPR036869">
    <property type="entry name" value="J_dom_sf"/>
</dbReference>
<feature type="compositionally biased region" description="Basic residues" evidence="9">
    <location>
        <begin position="891"/>
        <end position="907"/>
    </location>
</feature>
<dbReference type="SUPFAM" id="SSF54928">
    <property type="entry name" value="RNA-binding domain, RBD"/>
    <property type="match status" value="1"/>
</dbReference>
<dbReference type="InterPro" id="IPR000571">
    <property type="entry name" value="Znf_CCCH"/>
</dbReference>
<dbReference type="InterPro" id="IPR052285">
    <property type="entry name" value="NEXT_complex_subunit"/>
</dbReference>
<dbReference type="PROSITE" id="PS50174">
    <property type="entry name" value="G_PATCH"/>
    <property type="match status" value="1"/>
</dbReference>